<name>J2JPS5_9FLAO</name>
<dbReference type="PROSITE" id="PS51257">
    <property type="entry name" value="PROKAR_LIPOPROTEIN"/>
    <property type="match status" value="1"/>
</dbReference>
<dbReference type="Proteomes" id="UP000007509">
    <property type="component" value="Unassembled WGS sequence"/>
</dbReference>
<evidence type="ECO:0000256" key="1">
    <source>
        <dbReference type="SAM" id="SignalP"/>
    </source>
</evidence>
<dbReference type="PATRIC" id="fig|1144316.3.peg.3150"/>
<sequence length="368" mass="40949">MKYLKILSLVLVAALQSCLSADDDPVAVAPMTGSEVNASVGGPTQPNQLWIDLSDYENQVVNKRTDWDLGFYSGDEYRVIINGSIAMAVAKIPDATNIDNVKQTDVNNLLGIVQMGTFDPSNMQYVDNPDGNFLTQTTGIQEIKENDAENPIYLVNMGRALPADGATVAPGSILLAGDTRGWKKVQIVRVPNGYKIKYADLNDTNHKEHIITKNTDYTFNFFSMQNNQQVTIQPAKKKWDLGFTSFTNEVFQNGASAGSYFYADFIVTNMANGVGAYQVTVSGNLDQAYNAFKLNDVDPAKFIFNDHRAIGDKWRTTTGNNSTSSAFVYTDRFFVLRDAEGFYFKLRFNRMKNDAGERGHTNFEFEPL</sequence>
<proteinExistence type="predicted"/>
<evidence type="ECO:0000313" key="3">
    <source>
        <dbReference type="Proteomes" id="UP000007509"/>
    </source>
</evidence>
<dbReference type="EMBL" id="AKJY01000065">
    <property type="protein sequence ID" value="EJL69840.1"/>
    <property type="molecule type" value="Genomic_DNA"/>
</dbReference>
<keyword evidence="1" id="KW-0732">Signal</keyword>
<evidence type="ECO:0008006" key="4">
    <source>
        <dbReference type="Google" id="ProtNLM"/>
    </source>
</evidence>
<reference evidence="2 3" key="1">
    <citation type="journal article" date="2012" name="J. Bacteriol.">
        <title>Twenty-one genome sequences from Pseudomonas species and 19 genome sequences from diverse bacteria isolated from the rhizosphere and endosphere of Populus deltoides.</title>
        <authorList>
            <person name="Brown S.D."/>
            <person name="Utturkar S.M."/>
            <person name="Klingeman D.M."/>
            <person name="Johnson C.M."/>
            <person name="Martin S.L."/>
            <person name="Land M.L."/>
            <person name="Lu T.Y."/>
            <person name="Schadt C.W."/>
            <person name="Doktycz M.J."/>
            <person name="Pelletier D.A."/>
        </authorList>
    </citation>
    <scope>NUCLEOTIDE SEQUENCE [LARGE SCALE GENOMIC DNA]</scope>
    <source>
        <strain evidence="2 3">CF314</strain>
    </source>
</reference>
<dbReference type="RefSeq" id="WP_007845253.1">
    <property type="nucleotide sequence ID" value="NZ_AKJY01000065.1"/>
</dbReference>
<dbReference type="Pfam" id="PF14064">
    <property type="entry name" value="HmuY"/>
    <property type="match status" value="2"/>
</dbReference>
<keyword evidence="3" id="KW-1185">Reference proteome</keyword>
<dbReference type="AlphaFoldDB" id="J2JPS5"/>
<feature type="chain" id="PRO_5003749954" description="HmuY protein" evidence="1">
    <location>
        <begin position="22"/>
        <end position="368"/>
    </location>
</feature>
<comment type="caution">
    <text evidence="2">The sequence shown here is derived from an EMBL/GenBank/DDBJ whole genome shotgun (WGS) entry which is preliminary data.</text>
</comment>
<feature type="signal peptide" evidence="1">
    <location>
        <begin position="1"/>
        <end position="21"/>
    </location>
</feature>
<accession>J2JPS5</accession>
<protein>
    <recommendedName>
        <fullName evidence="4">HmuY protein</fullName>
    </recommendedName>
</protein>
<dbReference type="InterPro" id="IPR025921">
    <property type="entry name" value="HmuY"/>
</dbReference>
<evidence type="ECO:0000313" key="2">
    <source>
        <dbReference type="EMBL" id="EJL69840.1"/>
    </source>
</evidence>
<gene>
    <name evidence="2" type="ORF">PMI13_03132</name>
</gene>
<organism evidence="2 3">
    <name type="scientific">Chryseobacterium populi</name>
    <dbReference type="NCBI Taxonomy" id="1144316"/>
    <lineage>
        <taxon>Bacteria</taxon>
        <taxon>Pseudomonadati</taxon>
        <taxon>Bacteroidota</taxon>
        <taxon>Flavobacteriia</taxon>
        <taxon>Flavobacteriales</taxon>
        <taxon>Weeksellaceae</taxon>
        <taxon>Chryseobacterium group</taxon>
        <taxon>Chryseobacterium</taxon>
    </lineage>
</organism>